<keyword evidence="10" id="KW-1185">Reference proteome</keyword>
<keyword evidence="2" id="KW-0378">Hydrolase</keyword>
<evidence type="ECO:0000256" key="4">
    <source>
        <dbReference type="ARBA" id="ARBA00022840"/>
    </source>
</evidence>
<dbReference type="Pfam" id="PF05872">
    <property type="entry name" value="HerA_C"/>
    <property type="match status" value="1"/>
</dbReference>
<evidence type="ECO:0000256" key="6">
    <source>
        <dbReference type="ARBA" id="ARBA00023235"/>
    </source>
</evidence>
<name>A0ABU5GTI2_9GAMM</name>
<evidence type="ECO:0000259" key="7">
    <source>
        <dbReference type="Pfam" id="PF01935"/>
    </source>
</evidence>
<keyword evidence="1" id="KW-0547">Nucleotide-binding</keyword>
<evidence type="ECO:0000313" key="9">
    <source>
        <dbReference type="EMBL" id="MDY7220286.1"/>
    </source>
</evidence>
<evidence type="ECO:0000259" key="8">
    <source>
        <dbReference type="Pfam" id="PF05872"/>
    </source>
</evidence>
<accession>A0ABU5GTI2</accession>
<keyword evidence="3" id="KW-0347">Helicase</keyword>
<dbReference type="PANTHER" id="PTHR42957:SF1">
    <property type="entry name" value="HELICASE MJ1565-RELATED"/>
    <property type="match status" value="1"/>
</dbReference>
<feature type="domain" description="Helicase HerA-like C-terminal" evidence="8">
    <location>
        <begin position="436"/>
        <end position="542"/>
    </location>
</feature>
<feature type="domain" description="Helicase HerA central" evidence="7">
    <location>
        <begin position="152"/>
        <end position="408"/>
    </location>
</feature>
<dbReference type="Proteomes" id="UP001294570">
    <property type="component" value="Unassembled WGS sequence"/>
</dbReference>
<evidence type="ECO:0000256" key="3">
    <source>
        <dbReference type="ARBA" id="ARBA00022806"/>
    </source>
</evidence>
<keyword evidence="5" id="KW-0238">DNA-binding</keyword>
<dbReference type="InterPro" id="IPR033186">
    <property type="entry name" value="HerA_C"/>
</dbReference>
<protein>
    <submittedName>
        <fullName evidence="9">ATP-binding protein</fullName>
    </submittedName>
</protein>
<evidence type="ECO:0000256" key="5">
    <source>
        <dbReference type="ARBA" id="ARBA00023125"/>
    </source>
</evidence>
<keyword evidence="6" id="KW-0413">Isomerase</keyword>
<sequence length="588" mass="64588">MRDKWFSPHDSKRRIGSLLEVSATEAKINLTKAGTGEHTWILGTRLPVGEVNEFVFIDCGQLTILARVVKVWLESGERLSVDGFDDSKPNNNPIGLVQLLVSVDVETGLNFKGIKQYPKLGAQVYAAHPKLVSMLAEGTIGTSTDYLQLPIAEMPHDSSVTIHVTPEKLFARHCAVLGSTGGGKSFTMANLIENVHKFGGKVLLLDATGEFSNLPCTSYYVGENPKANISNKLTYPHWMFADSDIRALLRPSAQSQAPKLDEAIRSLKVVTQYWQHTSHGLPITANYCLTKSGQTKASFENAVQVISSIEQPIPWSFTNLATQIIEECVWPNGGTAANPNLTIWGNRAENDVGHCLNLIARVKAMAANSNLKWLLDVDQSLKTIPSIVEKLCDSSEGEVIRLDLSAIPFEANAREILVNAIGRKLLSCAREGDINHDKPLLVFIDEAHQFLNKKIGDETSSFALDSFGNIAKEGRKYGLNVVIATQRPRDVPEDVLSQIGTLIVHRLTNEKDQEVVKKAVGSIDQRSASFLPVLGQGEALLLGVDFPFPMTVKIKTPNNRPESRSASFSSVWHMNSTQADYRTKPETP</sequence>
<dbReference type="Gene3D" id="3.40.50.300">
    <property type="entry name" value="P-loop containing nucleotide triphosphate hydrolases"/>
    <property type="match status" value="2"/>
</dbReference>
<dbReference type="EMBL" id="JAXIVU010000023">
    <property type="protein sequence ID" value="MDY7220286.1"/>
    <property type="molecule type" value="Genomic_DNA"/>
</dbReference>
<dbReference type="InterPro" id="IPR027417">
    <property type="entry name" value="P-loop_NTPase"/>
</dbReference>
<evidence type="ECO:0000313" key="10">
    <source>
        <dbReference type="Proteomes" id="UP001294570"/>
    </source>
</evidence>
<dbReference type="InterPro" id="IPR008571">
    <property type="entry name" value="HerA-like"/>
</dbReference>
<evidence type="ECO:0000256" key="2">
    <source>
        <dbReference type="ARBA" id="ARBA00022801"/>
    </source>
</evidence>
<proteinExistence type="predicted"/>
<organism evidence="9 10">
    <name type="scientific">Denitrificimonas halotolerans</name>
    <dbReference type="NCBI Taxonomy" id="3098930"/>
    <lineage>
        <taxon>Bacteria</taxon>
        <taxon>Pseudomonadati</taxon>
        <taxon>Pseudomonadota</taxon>
        <taxon>Gammaproteobacteria</taxon>
        <taxon>Pseudomonadales</taxon>
        <taxon>Pseudomonadaceae</taxon>
        <taxon>Denitrificimonas</taxon>
    </lineage>
</organism>
<dbReference type="RefSeq" id="WP_321554371.1">
    <property type="nucleotide sequence ID" value="NZ_JAXIVU010000023.1"/>
</dbReference>
<comment type="caution">
    <text evidence="9">The sequence shown here is derived from an EMBL/GenBank/DDBJ whole genome shotgun (WGS) entry which is preliminary data.</text>
</comment>
<dbReference type="SUPFAM" id="SSF52540">
    <property type="entry name" value="P-loop containing nucleoside triphosphate hydrolases"/>
    <property type="match status" value="1"/>
</dbReference>
<dbReference type="Pfam" id="PF01935">
    <property type="entry name" value="DUF87"/>
    <property type="match status" value="1"/>
</dbReference>
<dbReference type="GO" id="GO:0005524">
    <property type="term" value="F:ATP binding"/>
    <property type="evidence" value="ECO:0007669"/>
    <property type="project" value="UniProtKB-KW"/>
</dbReference>
<evidence type="ECO:0000256" key="1">
    <source>
        <dbReference type="ARBA" id="ARBA00022741"/>
    </source>
</evidence>
<keyword evidence="4 9" id="KW-0067">ATP-binding</keyword>
<reference evidence="9 10" key="1">
    <citation type="submission" date="2023-12" db="EMBL/GenBank/DDBJ databases">
        <title>Denitrificimonas halotolerans sp. nov.,a novel species isolated from landfill leachate.</title>
        <authorList>
            <person name="Wang S."/>
        </authorList>
    </citation>
    <scope>NUCLEOTIDE SEQUENCE [LARGE SCALE GENOMIC DNA]</scope>
    <source>
        <strain evidence="9 10">JX-1</strain>
    </source>
</reference>
<gene>
    <name evidence="9" type="ORF">TOI97_12005</name>
</gene>
<dbReference type="PANTHER" id="PTHR42957">
    <property type="entry name" value="HELICASE MJ1565-RELATED"/>
    <property type="match status" value="1"/>
</dbReference>
<dbReference type="InterPro" id="IPR002789">
    <property type="entry name" value="HerA_central"/>
</dbReference>